<evidence type="ECO:0000259" key="7">
    <source>
        <dbReference type="Pfam" id="PF05699"/>
    </source>
</evidence>
<gene>
    <name evidence="8" type="ORF">PGT21_050066</name>
</gene>
<evidence type="ECO:0000256" key="2">
    <source>
        <dbReference type="ARBA" id="ARBA00022723"/>
    </source>
</evidence>
<keyword evidence="2" id="KW-0479">Metal-binding</keyword>
<dbReference type="AlphaFoldDB" id="A0A5B0LL92"/>
<keyword evidence="9" id="KW-1185">Reference proteome</keyword>
<reference evidence="8 9" key="1">
    <citation type="submission" date="2019-05" db="EMBL/GenBank/DDBJ databases">
        <title>Emergence of the Ug99 lineage of the wheat stem rust pathogen through somatic hybridization.</title>
        <authorList>
            <person name="Li F."/>
            <person name="Upadhyaya N.M."/>
            <person name="Sperschneider J."/>
            <person name="Matny O."/>
            <person name="Nguyen-Phuc H."/>
            <person name="Mago R."/>
            <person name="Raley C."/>
            <person name="Miller M.E."/>
            <person name="Silverstein K.A.T."/>
            <person name="Henningsen E."/>
            <person name="Hirsch C.D."/>
            <person name="Visser B."/>
            <person name="Pretorius Z.A."/>
            <person name="Steffenson B.J."/>
            <person name="Schwessinger B."/>
            <person name="Dodds P.N."/>
            <person name="Figueroa M."/>
        </authorList>
    </citation>
    <scope>NUCLEOTIDE SEQUENCE [LARGE SCALE GENOMIC DNA]</scope>
    <source>
        <strain evidence="8">21-0</strain>
    </source>
</reference>
<name>A0A5B0LL92_PUCGR</name>
<comment type="caution">
    <text evidence="8">The sequence shown here is derived from an EMBL/GenBank/DDBJ whole genome shotgun (WGS) entry which is preliminary data.</text>
</comment>
<dbReference type="Proteomes" id="UP000324748">
    <property type="component" value="Unassembled WGS sequence"/>
</dbReference>
<evidence type="ECO:0000256" key="3">
    <source>
        <dbReference type="ARBA" id="ARBA00022771"/>
    </source>
</evidence>
<comment type="subcellular location">
    <subcellularLocation>
        <location evidence="1">Nucleus</location>
    </subcellularLocation>
</comment>
<dbReference type="Pfam" id="PF05699">
    <property type="entry name" value="Dimer_Tnp_hAT"/>
    <property type="match status" value="1"/>
</dbReference>
<dbReference type="PANTHER" id="PTHR46481">
    <property type="entry name" value="ZINC FINGER BED DOMAIN-CONTAINING PROTEIN 4"/>
    <property type="match status" value="1"/>
</dbReference>
<dbReference type="OrthoDB" id="2505635at2759"/>
<evidence type="ECO:0000256" key="5">
    <source>
        <dbReference type="ARBA" id="ARBA00023242"/>
    </source>
</evidence>
<organism evidence="8 9">
    <name type="scientific">Puccinia graminis f. sp. tritici</name>
    <dbReference type="NCBI Taxonomy" id="56615"/>
    <lineage>
        <taxon>Eukaryota</taxon>
        <taxon>Fungi</taxon>
        <taxon>Dikarya</taxon>
        <taxon>Basidiomycota</taxon>
        <taxon>Pucciniomycotina</taxon>
        <taxon>Pucciniomycetes</taxon>
        <taxon>Pucciniales</taxon>
        <taxon>Pucciniaceae</taxon>
        <taxon>Puccinia</taxon>
    </lineage>
</organism>
<dbReference type="GO" id="GO:0046983">
    <property type="term" value="F:protein dimerization activity"/>
    <property type="evidence" value="ECO:0007669"/>
    <property type="project" value="InterPro"/>
</dbReference>
<dbReference type="InterPro" id="IPR012337">
    <property type="entry name" value="RNaseH-like_sf"/>
</dbReference>
<evidence type="ECO:0000256" key="1">
    <source>
        <dbReference type="ARBA" id="ARBA00004123"/>
    </source>
</evidence>
<proteinExistence type="predicted"/>
<keyword evidence="5" id="KW-0539">Nucleus</keyword>
<keyword evidence="4" id="KW-0862">Zinc</keyword>
<keyword evidence="3" id="KW-0863">Zinc-finger</keyword>
<feature type="region of interest" description="Disordered" evidence="6">
    <location>
        <begin position="1"/>
        <end position="29"/>
    </location>
</feature>
<evidence type="ECO:0000313" key="9">
    <source>
        <dbReference type="Proteomes" id="UP000324748"/>
    </source>
</evidence>
<accession>A0A5B0LL92</accession>
<dbReference type="InterPro" id="IPR052035">
    <property type="entry name" value="ZnF_BED_domain_contain"/>
</dbReference>
<dbReference type="SUPFAM" id="SSF53098">
    <property type="entry name" value="Ribonuclease H-like"/>
    <property type="match status" value="1"/>
</dbReference>
<dbReference type="GO" id="GO:0005634">
    <property type="term" value="C:nucleus"/>
    <property type="evidence" value="ECO:0007669"/>
    <property type="project" value="UniProtKB-SubCell"/>
</dbReference>
<feature type="domain" description="HAT C-terminal dimerisation" evidence="7">
    <location>
        <begin position="574"/>
        <end position="653"/>
    </location>
</feature>
<protein>
    <recommendedName>
        <fullName evidence="7">HAT C-terminal dimerisation domain-containing protein</fullName>
    </recommendedName>
</protein>
<evidence type="ECO:0000313" key="8">
    <source>
        <dbReference type="EMBL" id="KAA1064999.1"/>
    </source>
</evidence>
<evidence type="ECO:0000256" key="6">
    <source>
        <dbReference type="SAM" id="MobiDB-lite"/>
    </source>
</evidence>
<dbReference type="EMBL" id="VSWC01000197">
    <property type="protein sequence ID" value="KAA1064999.1"/>
    <property type="molecule type" value="Genomic_DNA"/>
</dbReference>
<dbReference type="InterPro" id="IPR008906">
    <property type="entry name" value="HATC_C_dom"/>
</dbReference>
<sequence length="669" mass="75166">MPTRPRSPSESSDSVIEASGSTHAENSTQEGRSSWVWQYFKPRKINGQMWHVCQASKVPKGNTICLAKIKPDKRGSTKSMINHLSNLHGIKKNNAREVGSLVKFLEKSEPVSKKKLDRDSLLCAIGRFVVKSHISYQTIEHTEFINLLELCNPATKSLLPSADTLASFILKTFLNGQEALKSMFKKVTSKISLTCDGWTSPGNDSVLGITAHWIQNYELKSVILAVKIIDGTHSGANLASHLAEVLEVFGITQKIFCITADNASNNITMGQELNSLINFDNENCMLGCMPHVINLAAKAGIKAFSEATPQENPRSSLHDILIDSPPQVNMSTLISRISKLATYLKQSTQKAAEFENLSKALNGKKLVMVADVSTRWNSTFAMLERAYQIRETIRIFCQRNSLSEKYNLSEYEWQKVQQLCVFLEPLYKATKMMSSSNYVSMMLAAPVYKWLIEAVDKARLRYDAQELIPASTKVVAKLNQYFEQAVNKPVYLCSSLLDPRIKTNVLSSNVLDLINMNWEEVLQMFKDTAKDFEASCYSNHQPSEKDNNTCDDESISSALFKKKKIKITSLQDEVSVYLDSECEEEGCQPLHYWKCNSKRFPTLAVMAQTYLAVSASSTPCERAFSIGRHVQDYSRNRMKCKTLESIICLQNWINDSLINIHDTANLVST</sequence>
<dbReference type="GO" id="GO:0008270">
    <property type="term" value="F:zinc ion binding"/>
    <property type="evidence" value="ECO:0007669"/>
    <property type="project" value="UniProtKB-KW"/>
</dbReference>
<evidence type="ECO:0000256" key="4">
    <source>
        <dbReference type="ARBA" id="ARBA00022833"/>
    </source>
</evidence>
<dbReference type="PANTHER" id="PTHR46481:SF10">
    <property type="entry name" value="ZINC FINGER BED DOMAIN-CONTAINING PROTEIN 39"/>
    <property type="match status" value="1"/>
</dbReference>